<feature type="transmembrane region" description="Helical" evidence="7">
    <location>
        <begin position="67"/>
        <end position="87"/>
    </location>
</feature>
<dbReference type="PIRSF" id="PIRSF019239">
    <property type="entry name" value="MrpE"/>
    <property type="match status" value="1"/>
</dbReference>
<dbReference type="PANTHER" id="PTHR34584">
    <property type="entry name" value="NA(+)/H(+) ANTIPORTER SUBUNIT E1"/>
    <property type="match status" value="1"/>
</dbReference>
<evidence type="ECO:0000256" key="5">
    <source>
        <dbReference type="ARBA" id="ARBA00022989"/>
    </source>
</evidence>
<organism evidence="8 9">
    <name type="scientific">Ruegeria atlantica</name>
    <dbReference type="NCBI Taxonomy" id="81569"/>
    <lineage>
        <taxon>Bacteria</taxon>
        <taxon>Pseudomonadati</taxon>
        <taxon>Pseudomonadota</taxon>
        <taxon>Alphaproteobacteria</taxon>
        <taxon>Rhodobacterales</taxon>
        <taxon>Roseobacteraceae</taxon>
        <taxon>Ruegeria</taxon>
    </lineage>
</organism>
<dbReference type="GO" id="GO:0005886">
    <property type="term" value="C:plasma membrane"/>
    <property type="evidence" value="ECO:0007669"/>
    <property type="project" value="UniProtKB-SubCell"/>
</dbReference>
<dbReference type="GO" id="GO:0008324">
    <property type="term" value="F:monoatomic cation transmembrane transporter activity"/>
    <property type="evidence" value="ECO:0007669"/>
    <property type="project" value="InterPro"/>
</dbReference>
<dbReference type="InterPro" id="IPR002758">
    <property type="entry name" value="Cation_antiport_E"/>
</dbReference>
<gene>
    <name evidence="8" type="primary">mnhE1</name>
    <name evidence="8" type="ORF">RUM4293_03154</name>
</gene>
<evidence type="ECO:0000256" key="3">
    <source>
        <dbReference type="ARBA" id="ARBA00022475"/>
    </source>
</evidence>
<evidence type="ECO:0000313" key="8">
    <source>
        <dbReference type="EMBL" id="CUH44256.1"/>
    </source>
</evidence>
<accession>A0A0P1E6A2</accession>
<dbReference type="NCBIfam" id="NF006518">
    <property type="entry name" value="PRK08965.1-2"/>
    <property type="match status" value="1"/>
</dbReference>
<keyword evidence="3" id="KW-1003">Cell membrane</keyword>
<evidence type="ECO:0000256" key="6">
    <source>
        <dbReference type="ARBA" id="ARBA00023136"/>
    </source>
</evidence>
<comment type="similarity">
    <text evidence="2">Belongs to the CPA3 antiporters (TC 2.A.63) subunit E family.</text>
</comment>
<dbReference type="AlphaFoldDB" id="A0A0P1E6A2"/>
<keyword evidence="5 7" id="KW-1133">Transmembrane helix</keyword>
<dbReference type="EMBL" id="CYPS01000043">
    <property type="protein sequence ID" value="CUH44256.1"/>
    <property type="molecule type" value="Genomic_DNA"/>
</dbReference>
<keyword evidence="9" id="KW-1185">Reference proteome</keyword>
<comment type="subcellular location">
    <subcellularLocation>
        <location evidence="1">Cell membrane</location>
        <topology evidence="1">Multi-pass membrane protein</topology>
    </subcellularLocation>
</comment>
<sequence length="166" mass="19064">MIRLLHRIFPHPHLTFLLTIVWVLLANNMTLNSLVFGLILGIIIPFITQPYWPDRPKLRNWPMVVEYVLVVLWDIVIANITVARIILFKRDADRQPAWISIPLELRTPEAITVLAGTITMTPGTVSSDLSAQGHNLLVHCLDAPDPDAVRDQIKSRYERRLKEIFE</sequence>
<evidence type="ECO:0000256" key="7">
    <source>
        <dbReference type="SAM" id="Phobius"/>
    </source>
</evidence>
<keyword evidence="4 7" id="KW-0812">Transmembrane</keyword>
<dbReference type="RefSeq" id="WP_373444399.1">
    <property type="nucleotide sequence ID" value="NZ_CYPS01000043.1"/>
</dbReference>
<evidence type="ECO:0000256" key="2">
    <source>
        <dbReference type="ARBA" id="ARBA00006228"/>
    </source>
</evidence>
<keyword evidence="6 7" id="KW-0472">Membrane</keyword>
<dbReference type="Proteomes" id="UP000050786">
    <property type="component" value="Unassembled WGS sequence"/>
</dbReference>
<proteinExistence type="inferred from homology"/>
<reference evidence="9" key="1">
    <citation type="submission" date="2015-09" db="EMBL/GenBank/DDBJ databases">
        <authorList>
            <person name="Rodrigo-Torres L."/>
            <person name="Arahal D.R."/>
        </authorList>
    </citation>
    <scope>NUCLEOTIDE SEQUENCE [LARGE SCALE GENOMIC DNA]</scope>
    <source>
        <strain evidence="9">CECT 4293</strain>
    </source>
</reference>
<evidence type="ECO:0000313" key="9">
    <source>
        <dbReference type="Proteomes" id="UP000050786"/>
    </source>
</evidence>
<dbReference type="Pfam" id="PF01899">
    <property type="entry name" value="MNHE"/>
    <property type="match status" value="1"/>
</dbReference>
<name>A0A0P1E6A2_9RHOB</name>
<evidence type="ECO:0000256" key="4">
    <source>
        <dbReference type="ARBA" id="ARBA00022692"/>
    </source>
</evidence>
<dbReference type="PANTHER" id="PTHR34584:SF1">
    <property type="entry name" value="NA(+)_H(+) ANTIPORTER SUBUNIT E1"/>
    <property type="match status" value="1"/>
</dbReference>
<evidence type="ECO:0000256" key="1">
    <source>
        <dbReference type="ARBA" id="ARBA00004651"/>
    </source>
</evidence>
<protein>
    <submittedName>
        <fullName evidence="8">Mrp complex subunit E1</fullName>
    </submittedName>
</protein>
<feature type="transmembrane region" description="Helical" evidence="7">
    <location>
        <begin position="21"/>
        <end position="47"/>
    </location>
</feature>